<dbReference type="GeneID" id="87804361"/>
<sequence>MVSILLSRAGYPWTFVVTHNDAQNQLFDTFPVMLSNALNITQSSIKTYGLKVYEPVGWDGNSATLGTQWIGYVPSDQYPTLQSYIATPSSPLYNQPGLSGQLATQIDSTYPIDSASNAKSNPAGSSAEQKKASSKKRDIIIGVCVGVGGLLWILVVVWIYKRVKRANERAVNKRLSEHMSMFSGRSGDNPFSDDRRHSGAPSIAASEIDDRPSSFYASPLDNYPAMRHRQVESFYTDQAGVGDTSPTQASYVHSVFGTSWFQNYGATTQAGGTAVAATRMSQNPFDDMYSRTSPTSPRMSQRPQRRSVQKAMISQPTLQANSLEFNEYR</sequence>
<accession>A0AAF0Y685</accession>
<dbReference type="GO" id="GO:0005886">
    <property type="term" value="C:plasma membrane"/>
    <property type="evidence" value="ECO:0007669"/>
    <property type="project" value="InterPro"/>
</dbReference>
<feature type="region of interest" description="Disordered" evidence="1">
    <location>
        <begin position="183"/>
        <end position="205"/>
    </location>
</feature>
<dbReference type="InterPro" id="IPR039295">
    <property type="entry name" value="MSB2"/>
</dbReference>
<dbReference type="AlphaFoldDB" id="A0AAF0Y685"/>
<dbReference type="GO" id="GO:0030427">
    <property type="term" value="C:site of polarized growth"/>
    <property type="evidence" value="ECO:0007669"/>
    <property type="project" value="TreeGrafter"/>
</dbReference>
<dbReference type="GO" id="GO:0001402">
    <property type="term" value="P:signal transduction involved in filamentous growth"/>
    <property type="evidence" value="ECO:0007669"/>
    <property type="project" value="TreeGrafter"/>
</dbReference>
<dbReference type="PANTHER" id="PTHR35778:SF1">
    <property type="entry name" value="SIGNALING MUCIN HKR1-RELATED"/>
    <property type="match status" value="1"/>
</dbReference>
<evidence type="ECO:0000256" key="1">
    <source>
        <dbReference type="SAM" id="MobiDB-lite"/>
    </source>
</evidence>
<dbReference type="GO" id="GO:0031505">
    <property type="term" value="P:fungal-type cell wall organization"/>
    <property type="evidence" value="ECO:0007669"/>
    <property type="project" value="TreeGrafter"/>
</dbReference>
<feature type="transmembrane region" description="Helical" evidence="2">
    <location>
        <begin position="139"/>
        <end position="160"/>
    </location>
</feature>
<dbReference type="Proteomes" id="UP000827549">
    <property type="component" value="Chromosome 1"/>
</dbReference>
<dbReference type="GO" id="GO:0006972">
    <property type="term" value="P:hyperosmotic response"/>
    <property type="evidence" value="ECO:0007669"/>
    <property type="project" value="TreeGrafter"/>
</dbReference>
<feature type="compositionally biased region" description="Low complexity" evidence="1">
    <location>
        <begin position="290"/>
        <end position="302"/>
    </location>
</feature>
<dbReference type="GO" id="GO:0030010">
    <property type="term" value="P:establishment of cell polarity"/>
    <property type="evidence" value="ECO:0007669"/>
    <property type="project" value="TreeGrafter"/>
</dbReference>
<evidence type="ECO:0000256" key="2">
    <source>
        <dbReference type="SAM" id="Phobius"/>
    </source>
</evidence>
<protein>
    <recommendedName>
        <fullName evidence="5">Mid2 domain-containing protein</fullName>
    </recommendedName>
</protein>
<organism evidence="3 4">
    <name type="scientific">Vanrija pseudolonga</name>
    <dbReference type="NCBI Taxonomy" id="143232"/>
    <lineage>
        <taxon>Eukaryota</taxon>
        <taxon>Fungi</taxon>
        <taxon>Dikarya</taxon>
        <taxon>Basidiomycota</taxon>
        <taxon>Agaricomycotina</taxon>
        <taxon>Tremellomycetes</taxon>
        <taxon>Trichosporonales</taxon>
        <taxon>Trichosporonaceae</taxon>
        <taxon>Vanrija</taxon>
    </lineage>
</organism>
<keyword evidence="2" id="KW-1133">Transmembrane helix</keyword>
<name>A0AAF0Y685_9TREE</name>
<gene>
    <name evidence="3" type="ORF">LOC62_01G001104</name>
</gene>
<keyword evidence="2" id="KW-0472">Membrane</keyword>
<dbReference type="GO" id="GO:0007232">
    <property type="term" value="P:osmosensory signaling pathway via Sho1 osmosensor"/>
    <property type="evidence" value="ECO:0007669"/>
    <property type="project" value="InterPro"/>
</dbReference>
<dbReference type="GO" id="GO:0005576">
    <property type="term" value="C:extracellular region"/>
    <property type="evidence" value="ECO:0007669"/>
    <property type="project" value="TreeGrafter"/>
</dbReference>
<proteinExistence type="predicted"/>
<dbReference type="RefSeq" id="XP_062623560.1">
    <property type="nucleotide sequence ID" value="XM_062767576.1"/>
</dbReference>
<dbReference type="EMBL" id="CP086714">
    <property type="protein sequence ID" value="WOO77528.1"/>
    <property type="molecule type" value="Genomic_DNA"/>
</dbReference>
<feature type="region of interest" description="Disordered" evidence="1">
    <location>
        <begin position="288"/>
        <end position="316"/>
    </location>
</feature>
<evidence type="ECO:0008006" key="5">
    <source>
        <dbReference type="Google" id="ProtNLM"/>
    </source>
</evidence>
<dbReference type="GO" id="GO:0009986">
    <property type="term" value="C:cell surface"/>
    <property type="evidence" value="ECO:0007669"/>
    <property type="project" value="TreeGrafter"/>
</dbReference>
<dbReference type="PANTHER" id="PTHR35778">
    <property type="entry name" value="SIGNALING MUCIN HKR1-RELATED"/>
    <property type="match status" value="1"/>
</dbReference>
<keyword evidence="4" id="KW-1185">Reference proteome</keyword>
<evidence type="ECO:0000313" key="4">
    <source>
        <dbReference type="Proteomes" id="UP000827549"/>
    </source>
</evidence>
<keyword evidence="2" id="KW-0812">Transmembrane</keyword>
<reference evidence="3" key="1">
    <citation type="submission" date="2023-10" db="EMBL/GenBank/DDBJ databases">
        <authorList>
            <person name="Noh H."/>
        </authorList>
    </citation>
    <scope>NUCLEOTIDE SEQUENCE</scope>
    <source>
        <strain evidence="3">DUCC4014</strain>
    </source>
</reference>
<evidence type="ECO:0000313" key="3">
    <source>
        <dbReference type="EMBL" id="WOO77528.1"/>
    </source>
</evidence>
<dbReference type="GO" id="GO:0005034">
    <property type="term" value="F:osmosensor activity"/>
    <property type="evidence" value="ECO:0007669"/>
    <property type="project" value="InterPro"/>
</dbReference>